<reference evidence="1" key="1">
    <citation type="submission" date="2015-11" db="EMBL/GenBank/DDBJ databases">
        <title>De novo transcriptome assembly of four potential Pierce s Disease insect vectors from Arizona vineyards.</title>
        <authorList>
            <person name="Tassone E.E."/>
        </authorList>
    </citation>
    <scope>NUCLEOTIDE SEQUENCE</scope>
</reference>
<feature type="non-terminal residue" evidence="1">
    <location>
        <position position="181"/>
    </location>
</feature>
<dbReference type="AlphaFoldDB" id="A0A1B6J6A1"/>
<dbReference type="InterPro" id="IPR043502">
    <property type="entry name" value="DNA/RNA_pol_sf"/>
</dbReference>
<organism evidence="1">
    <name type="scientific">Homalodisca liturata</name>
    <dbReference type="NCBI Taxonomy" id="320908"/>
    <lineage>
        <taxon>Eukaryota</taxon>
        <taxon>Metazoa</taxon>
        <taxon>Ecdysozoa</taxon>
        <taxon>Arthropoda</taxon>
        <taxon>Hexapoda</taxon>
        <taxon>Insecta</taxon>
        <taxon>Pterygota</taxon>
        <taxon>Neoptera</taxon>
        <taxon>Paraneoptera</taxon>
        <taxon>Hemiptera</taxon>
        <taxon>Auchenorrhyncha</taxon>
        <taxon>Membracoidea</taxon>
        <taxon>Cicadellidae</taxon>
        <taxon>Cicadellinae</taxon>
        <taxon>Proconiini</taxon>
        <taxon>Homalodisca</taxon>
    </lineage>
</organism>
<gene>
    <name evidence="1" type="ORF">g.48517</name>
</gene>
<evidence type="ECO:0000313" key="1">
    <source>
        <dbReference type="EMBL" id="JAS94682.1"/>
    </source>
</evidence>
<dbReference type="InterPro" id="IPR050951">
    <property type="entry name" value="Retrovirus_Pol_polyprotein"/>
</dbReference>
<feature type="non-terminal residue" evidence="1">
    <location>
        <position position="1"/>
    </location>
</feature>
<name>A0A1B6J6A1_9HEMI</name>
<dbReference type="GO" id="GO:0071897">
    <property type="term" value="P:DNA biosynthetic process"/>
    <property type="evidence" value="ECO:0007669"/>
    <property type="project" value="UniProtKB-ARBA"/>
</dbReference>
<dbReference type="EMBL" id="GECU01013024">
    <property type="protein sequence ID" value="JAS94682.1"/>
    <property type="molecule type" value="Transcribed_RNA"/>
</dbReference>
<accession>A0A1B6J6A1</accession>
<dbReference type="SUPFAM" id="SSF56672">
    <property type="entry name" value="DNA/RNA polymerases"/>
    <property type="match status" value="1"/>
</dbReference>
<dbReference type="Gene3D" id="3.10.10.10">
    <property type="entry name" value="HIV Type 1 Reverse Transcriptase, subunit A, domain 1"/>
    <property type="match status" value="1"/>
</dbReference>
<sequence>SYDNQELSCLGNIVLDSEIDGKKYRIKYVVVKTESVPILGLIACVKLNLIKRVNNLQVGLASDTKESFVNKHKNVFTGVGKFPKKLTLELKENAKSVINSVRRIPESVKPKLKEVLDRLKENKIIEPVDYPTDWVNNSVIVEKPDKSLRICLDPYPIPSADELELLLRGKSCFTVLDMKDG</sequence>
<protein>
    <submittedName>
        <fullName evidence="1">Uncharacterized protein</fullName>
    </submittedName>
</protein>
<dbReference type="PANTHER" id="PTHR37984:SF9">
    <property type="entry name" value="INTEGRASE CATALYTIC DOMAIN-CONTAINING PROTEIN"/>
    <property type="match status" value="1"/>
</dbReference>
<proteinExistence type="predicted"/>
<dbReference type="PANTHER" id="PTHR37984">
    <property type="entry name" value="PROTEIN CBG26694"/>
    <property type="match status" value="1"/>
</dbReference>